<keyword evidence="2" id="KW-1185">Reference proteome</keyword>
<gene>
    <name evidence="1" type="ORF">PACLA_8A040635</name>
</gene>
<dbReference type="AlphaFoldDB" id="A0A6S7HQD7"/>
<dbReference type="Proteomes" id="UP001152795">
    <property type="component" value="Unassembled WGS sequence"/>
</dbReference>
<proteinExistence type="predicted"/>
<evidence type="ECO:0000313" key="1">
    <source>
        <dbReference type="EMBL" id="CAB4007246.1"/>
    </source>
</evidence>
<accession>A0A6S7HQD7</accession>
<organism evidence="1 2">
    <name type="scientific">Paramuricea clavata</name>
    <name type="common">Red gorgonian</name>
    <name type="synonym">Violescent sea-whip</name>
    <dbReference type="NCBI Taxonomy" id="317549"/>
    <lineage>
        <taxon>Eukaryota</taxon>
        <taxon>Metazoa</taxon>
        <taxon>Cnidaria</taxon>
        <taxon>Anthozoa</taxon>
        <taxon>Octocorallia</taxon>
        <taxon>Malacalcyonacea</taxon>
        <taxon>Plexauridae</taxon>
        <taxon>Paramuricea</taxon>
    </lineage>
</organism>
<sequence>MSRKYQNFQAECRTKDEQIVAGVKLWMTSLNAGEELKCGGSDKEIAQLLHDAYVSYKKGNIREACNVLVFINDRFIDVYDHVSNETLLTFRLIDIKDVTKGQDRYSKFSVLVAKEYDDTSFKAYIFYNKKTPACFYNITRRAFQLGFHALKKAGSTSQYSNSDSTDSISRTRQLDMYNTKYRDKTNYGNYGLCCETSDISDSDQSDDEFEWYSEQTCLLHPHSNMAEFHQRPKQSQRRSSSREKACFC</sequence>
<comment type="caution">
    <text evidence="1">The sequence shown here is derived from an EMBL/GenBank/DDBJ whole genome shotgun (WGS) entry which is preliminary data.</text>
</comment>
<name>A0A6S7HQD7_PARCT</name>
<protein>
    <submittedName>
        <fullName evidence="1">Uncharacterized protein</fullName>
    </submittedName>
</protein>
<evidence type="ECO:0000313" key="2">
    <source>
        <dbReference type="Proteomes" id="UP001152795"/>
    </source>
</evidence>
<dbReference type="EMBL" id="CACRXK020005740">
    <property type="protein sequence ID" value="CAB4007246.1"/>
    <property type="molecule type" value="Genomic_DNA"/>
</dbReference>
<dbReference type="OrthoDB" id="10454173at2759"/>
<reference evidence="1" key="1">
    <citation type="submission" date="2020-04" db="EMBL/GenBank/DDBJ databases">
        <authorList>
            <person name="Alioto T."/>
            <person name="Alioto T."/>
            <person name="Gomez Garrido J."/>
        </authorList>
    </citation>
    <scope>NUCLEOTIDE SEQUENCE</scope>
    <source>
        <strain evidence="1">A484AB</strain>
    </source>
</reference>